<dbReference type="EMBL" id="FZOU01000005">
    <property type="protein sequence ID" value="SNT21968.1"/>
    <property type="molecule type" value="Genomic_DNA"/>
</dbReference>
<feature type="transmembrane region" description="Helical" evidence="5">
    <location>
        <begin position="310"/>
        <end position="327"/>
    </location>
</feature>
<evidence type="ECO:0000256" key="2">
    <source>
        <dbReference type="ARBA" id="ARBA00022692"/>
    </source>
</evidence>
<dbReference type="InterPro" id="IPR049453">
    <property type="entry name" value="Memb_transporter_dom"/>
</dbReference>
<dbReference type="RefSeq" id="WP_089409290.1">
    <property type="nucleotide sequence ID" value="NZ_FZOU01000005.1"/>
</dbReference>
<feature type="transmembrane region" description="Helical" evidence="5">
    <location>
        <begin position="260"/>
        <end position="280"/>
    </location>
</feature>
<proteinExistence type="predicted"/>
<evidence type="ECO:0000259" key="6">
    <source>
        <dbReference type="Pfam" id="PF13515"/>
    </source>
</evidence>
<organism evidence="7 8">
    <name type="scientific">Granulicella rosea</name>
    <dbReference type="NCBI Taxonomy" id="474952"/>
    <lineage>
        <taxon>Bacteria</taxon>
        <taxon>Pseudomonadati</taxon>
        <taxon>Acidobacteriota</taxon>
        <taxon>Terriglobia</taxon>
        <taxon>Terriglobales</taxon>
        <taxon>Acidobacteriaceae</taxon>
        <taxon>Granulicella</taxon>
    </lineage>
</organism>
<feature type="transmembrane region" description="Helical" evidence="5">
    <location>
        <begin position="333"/>
        <end position="352"/>
    </location>
</feature>
<feature type="transmembrane region" description="Helical" evidence="5">
    <location>
        <begin position="107"/>
        <end position="123"/>
    </location>
</feature>
<evidence type="ECO:0000256" key="3">
    <source>
        <dbReference type="ARBA" id="ARBA00022989"/>
    </source>
</evidence>
<dbReference type="AlphaFoldDB" id="A0A239KWF2"/>
<reference evidence="7 8" key="1">
    <citation type="submission" date="2017-06" db="EMBL/GenBank/DDBJ databases">
        <authorList>
            <person name="Kim H.J."/>
            <person name="Triplett B.A."/>
        </authorList>
    </citation>
    <scope>NUCLEOTIDE SEQUENCE [LARGE SCALE GENOMIC DNA]</scope>
    <source>
        <strain evidence="7 8">DSM 18704</strain>
    </source>
</reference>
<gene>
    <name evidence="7" type="ORF">SAMN05421770_105231</name>
</gene>
<protein>
    <submittedName>
        <fullName evidence="7">Fusaric acid resistance protein-like</fullName>
    </submittedName>
</protein>
<feature type="domain" description="Integral membrane bound transporter" evidence="6">
    <location>
        <begin position="229"/>
        <end position="349"/>
    </location>
</feature>
<feature type="transmembrane region" description="Helical" evidence="5">
    <location>
        <begin position="82"/>
        <end position="101"/>
    </location>
</feature>
<evidence type="ECO:0000256" key="1">
    <source>
        <dbReference type="ARBA" id="ARBA00004141"/>
    </source>
</evidence>
<feature type="transmembrane region" description="Helical" evidence="5">
    <location>
        <begin position="286"/>
        <end position="303"/>
    </location>
</feature>
<dbReference type="Proteomes" id="UP000198356">
    <property type="component" value="Unassembled WGS sequence"/>
</dbReference>
<comment type="subcellular location">
    <subcellularLocation>
        <location evidence="1">Membrane</location>
        <topology evidence="1">Multi-pass membrane protein</topology>
    </subcellularLocation>
</comment>
<dbReference type="Pfam" id="PF13515">
    <property type="entry name" value="FUSC_2"/>
    <property type="match status" value="1"/>
</dbReference>
<keyword evidence="8" id="KW-1185">Reference proteome</keyword>
<evidence type="ECO:0000313" key="8">
    <source>
        <dbReference type="Proteomes" id="UP000198356"/>
    </source>
</evidence>
<dbReference type="OrthoDB" id="128040at2"/>
<keyword evidence="2 5" id="KW-0812">Transmembrane</keyword>
<accession>A0A239KWF2</accession>
<evidence type="ECO:0000313" key="7">
    <source>
        <dbReference type="EMBL" id="SNT21968.1"/>
    </source>
</evidence>
<keyword evidence="3 5" id="KW-1133">Transmembrane helix</keyword>
<keyword evidence="4 5" id="KW-0472">Membrane</keyword>
<evidence type="ECO:0000256" key="4">
    <source>
        <dbReference type="ARBA" id="ARBA00023136"/>
    </source>
</evidence>
<dbReference type="GO" id="GO:0016020">
    <property type="term" value="C:membrane"/>
    <property type="evidence" value="ECO:0007669"/>
    <property type="project" value="UniProtKB-SubCell"/>
</dbReference>
<name>A0A239KWF2_9BACT</name>
<sequence>MASSTTTSPAPEAVAPRPYLADLYTFDWTKLCLHNSTVSTVAPAVCLIGGVLIGHPSAGLIAGGGAVTIGFGINQRIADSRLAPMLAATLWMFVATFIGMWGGHHGATLLVTSAIFAFAYGILTAQASGVAWVGQQAAIALFVSSAFPAGPRAAFERASLTLLGGAIQIVIITLWDRLLPELRAQLKLDRHEMVAYLRTLPKALPELPRSASFVYAVRLTLTVLIASEAYRRWGVQSGYWIPMTALLVQKPAFFETLTRALLRVAGTLTGAVLCSHLLVYIHPNPIWLAILATGFAFLGYATVSVNYGLYSLFLTSYIVFLLSLNSLPAAVVAHRRAVCTLAGGLIALALHLDGLRRHRAQQSAT</sequence>
<evidence type="ECO:0000256" key="5">
    <source>
        <dbReference type="SAM" id="Phobius"/>
    </source>
</evidence>